<dbReference type="Pfam" id="PF00512">
    <property type="entry name" value="HisKA"/>
    <property type="match status" value="1"/>
</dbReference>
<dbReference type="Gene3D" id="1.10.287.130">
    <property type="match status" value="1"/>
</dbReference>
<dbReference type="InterPro" id="IPR004358">
    <property type="entry name" value="Sig_transdc_His_kin-like_C"/>
</dbReference>
<comment type="catalytic activity">
    <reaction evidence="1">
        <text>ATP + protein L-histidine = ADP + protein N-phospho-L-histidine.</text>
        <dbReference type="EC" id="2.7.13.3"/>
    </reaction>
</comment>
<evidence type="ECO:0000313" key="13">
    <source>
        <dbReference type="EMBL" id="PSJ60211.1"/>
    </source>
</evidence>
<dbReference type="CDD" id="cd00082">
    <property type="entry name" value="HisKA"/>
    <property type="match status" value="1"/>
</dbReference>
<keyword evidence="9" id="KW-0902">Two-component regulatory system</keyword>
<evidence type="ECO:0000256" key="7">
    <source>
        <dbReference type="ARBA" id="ARBA00022777"/>
    </source>
</evidence>
<dbReference type="CDD" id="cd00075">
    <property type="entry name" value="HATPase"/>
    <property type="match status" value="1"/>
</dbReference>
<comment type="subcellular location">
    <subcellularLocation>
        <location evidence="2">Membrane</location>
        <topology evidence="2">Multi-pass membrane protein</topology>
    </subcellularLocation>
</comment>
<dbReference type="GO" id="GO:0005886">
    <property type="term" value="C:plasma membrane"/>
    <property type="evidence" value="ECO:0007669"/>
    <property type="project" value="TreeGrafter"/>
</dbReference>
<dbReference type="PANTHER" id="PTHR45436:SF15">
    <property type="entry name" value="SENSOR HISTIDINE KINASE CUSS"/>
    <property type="match status" value="1"/>
</dbReference>
<dbReference type="InterPro" id="IPR036097">
    <property type="entry name" value="HisK_dim/P_sf"/>
</dbReference>
<reference evidence="13 14" key="1">
    <citation type="submission" date="2018-03" db="EMBL/GenBank/DDBJ databases">
        <title>The draft genome of Mesorhizobium soli JCM 19897.</title>
        <authorList>
            <person name="Li L."/>
            <person name="Liu L."/>
            <person name="Liang L."/>
            <person name="Wang T."/>
            <person name="Zhang X."/>
        </authorList>
    </citation>
    <scope>NUCLEOTIDE SEQUENCE [LARGE SCALE GENOMIC DNA]</scope>
    <source>
        <strain evidence="13 14">JCM 19897</strain>
    </source>
</reference>
<protein>
    <recommendedName>
        <fullName evidence="3">histidine kinase</fullName>
        <ecNumber evidence="3">2.7.13.3</ecNumber>
    </recommendedName>
</protein>
<dbReference type="GO" id="GO:0000155">
    <property type="term" value="F:phosphorelay sensor kinase activity"/>
    <property type="evidence" value="ECO:0007669"/>
    <property type="project" value="InterPro"/>
</dbReference>
<evidence type="ECO:0000313" key="14">
    <source>
        <dbReference type="Proteomes" id="UP000240653"/>
    </source>
</evidence>
<evidence type="ECO:0000256" key="1">
    <source>
        <dbReference type="ARBA" id="ARBA00000085"/>
    </source>
</evidence>
<dbReference type="Pfam" id="PF02518">
    <property type="entry name" value="HATPase_c"/>
    <property type="match status" value="1"/>
</dbReference>
<evidence type="ECO:0000256" key="5">
    <source>
        <dbReference type="ARBA" id="ARBA00022679"/>
    </source>
</evidence>
<evidence type="ECO:0000256" key="3">
    <source>
        <dbReference type="ARBA" id="ARBA00012438"/>
    </source>
</evidence>
<dbReference type="EMBL" id="PXYL01000006">
    <property type="protein sequence ID" value="PSJ60211.1"/>
    <property type="molecule type" value="Genomic_DNA"/>
</dbReference>
<dbReference type="AlphaFoldDB" id="A0A2P7SD16"/>
<dbReference type="Proteomes" id="UP000240653">
    <property type="component" value="Unassembled WGS sequence"/>
</dbReference>
<feature type="transmembrane region" description="Helical" evidence="11">
    <location>
        <begin position="13"/>
        <end position="37"/>
    </location>
</feature>
<dbReference type="OrthoDB" id="9809329at2"/>
<evidence type="ECO:0000256" key="10">
    <source>
        <dbReference type="ARBA" id="ARBA00023136"/>
    </source>
</evidence>
<keyword evidence="7 13" id="KW-0418">Kinase</keyword>
<dbReference type="SMART" id="SM00387">
    <property type="entry name" value="HATPase_c"/>
    <property type="match status" value="1"/>
</dbReference>
<accession>A0A2P7SD16</accession>
<keyword evidence="10 11" id="KW-0472">Membrane</keyword>
<dbReference type="SUPFAM" id="SSF47384">
    <property type="entry name" value="Homodimeric domain of signal transducing histidine kinase"/>
    <property type="match status" value="1"/>
</dbReference>
<keyword evidence="14" id="KW-1185">Reference proteome</keyword>
<sequence>MIRGKPRSLKWRLVFRIAVLQGIMLTLLIVLIFAVMLGTGVIPHQYEGGTMDVLADAVTRDAAGGLELKETPALAKLRANVPDLWFIIRDKEGHRLEEGTVPAEFQPFAERLDNISDARFDREIGEAEPPDVRVRWTDTGAGNVQIMSGTKGELSLLRILMQAPNFFVQAILPLSGLMALSTLFVTPWVVHGALRGLGHAAAAAERIDIDQRGLQLPADKVPREILPLVKAVNDALGRLDRGYERHKRFLTDAAHELRTPIAILATRIAALPPSPERARLLQDTARLSTLTDQLLDLQRLDRQRETFGPIDLVDVARTVVVDLAPIAFAAGYEMDFEAEATSILVSGDRTAIERAVMNLIQNAIEHGGNTGKISVGVSAPALIEVADEGNGVPQEERERIFEPFHRLRPRSHGAGLGLNLVREIMQLHGGHIEVVDDVAKGACFRMAFRPLAA</sequence>
<keyword evidence="5" id="KW-0808">Transferase</keyword>
<evidence type="ECO:0000259" key="12">
    <source>
        <dbReference type="PROSITE" id="PS50109"/>
    </source>
</evidence>
<dbReference type="InterPro" id="IPR036890">
    <property type="entry name" value="HATPase_C_sf"/>
</dbReference>
<feature type="domain" description="Histidine kinase" evidence="12">
    <location>
        <begin position="252"/>
        <end position="452"/>
    </location>
</feature>
<dbReference type="InterPro" id="IPR003594">
    <property type="entry name" value="HATPase_dom"/>
</dbReference>
<keyword evidence="6 11" id="KW-0812">Transmembrane</keyword>
<dbReference type="InterPro" id="IPR003661">
    <property type="entry name" value="HisK_dim/P_dom"/>
</dbReference>
<evidence type="ECO:0000256" key="4">
    <source>
        <dbReference type="ARBA" id="ARBA00022553"/>
    </source>
</evidence>
<dbReference type="InterPro" id="IPR005467">
    <property type="entry name" value="His_kinase_dom"/>
</dbReference>
<dbReference type="EC" id="2.7.13.3" evidence="3"/>
<dbReference type="SUPFAM" id="SSF55874">
    <property type="entry name" value="ATPase domain of HSP90 chaperone/DNA topoisomerase II/histidine kinase"/>
    <property type="match status" value="1"/>
</dbReference>
<keyword evidence="8 11" id="KW-1133">Transmembrane helix</keyword>
<comment type="caution">
    <text evidence="13">The sequence shown here is derived from an EMBL/GenBank/DDBJ whole genome shotgun (WGS) entry which is preliminary data.</text>
</comment>
<dbReference type="PROSITE" id="PS50109">
    <property type="entry name" value="HIS_KIN"/>
    <property type="match status" value="1"/>
</dbReference>
<name>A0A2P7SD16_9HYPH</name>
<evidence type="ECO:0000256" key="2">
    <source>
        <dbReference type="ARBA" id="ARBA00004141"/>
    </source>
</evidence>
<evidence type="ECO:0000256" key="8">
    <source>
        <dbReference type="ARBA" id="ARBA00022989"/>
    </source>
</evidence>
<evidence type="ECO:0000256" key="6">
    <source>
        <dbReference type="ARBA" id="ARBA00022692"/>
    </source>
</evidence>
<evidence type="ECO:0000256" key="9">
    <source>
        <dbReference type="ARBA" id="ARBA00023012"/>
    </source>
</evidence>
<dbReference type="SMART" id="SM00388">
    <property type="entry name" value="HisKA"/>
    <property type="match status" value="1"/>
</dbReference>
<dbReference type="Gene3D" id="3.30.565.10">
    <property type="entry name" value="Histidine kinase-like ATPase, C-terminal domain"/>
    <property type="match status" value="1"/>
</dbReference>
<dbReference type="PANTHER" id="PTHR45436">
    <property type="entry name" value="SENSOR HISTIDINE KINASE YKOH"/>
    <property type="match status" value="1"/>
</dbReference>
<keyword evidence="4" id="KW-0597">Phosphoprotein</keyword>
<proteinExistence type="predicted"/>
<evidence type="ECO:0000256" key="11">
    <source>
        <dbReference type="SAM" id="Phobius"/>
    </source>
</evidence>
<organism evidence="13 14">
    <name type="scientific">Pseudaminobacter soli</name>
    <name type="common">ex Li et al. 2025</name>
    <dbReference type="NCBI Taxonomy" id="1295366"/>
    <lineage>
        <taxon>Bacteria</taxon>
        <taxon>Pseudomonadati</taxon>
        <taxon>Pseudomonadota</taxon>
        <taxon>Alphaproteobacteria</taxon>
        <taxon>Hyphomicrobiales</taxon>
        <taxon>Phyllobacteriaceae</taxon>
        <taxon>Pseudaminobacter</taxon>
    </lineage>
</organism>
<dbReference type="InterPro" id="IPR050428">
    <property type="entry name" value="TCS_sensor_his_kinase"/>
</dbReference>
<dbReference type="PRINTS" id="PR00344">
    <property type="entry name" value="BCTRLSENSOR"/>
</dbReference>
<gene>
    <name evidence="13" type="ORF">C7I85_13635</name>
</gene>